<evidence type="ECO:0000313" key="2">
    <source>
        <dbReference type="EMBL" id="SEN59670.1"/>
    </source>
</evidence>
<dbReference type="AlphaFoldDB" id="A0A1H8HTN8"/>
<dbReference type="STRING" id="872970.SAMN04488134_101441"/>
<evidence type="ECO:0008006" key="4">
    <source>
        <dbReference type="Google" id="ProtNLM"/>
    </source>
</evidence>
<accession>A0A1H8HTN8</accession>
<proteinExistence type="predicted"/>
<evidence type="ECO:0000313" key="3">
    <source>
        <dbReference type="Proteomes" id="UP000199300"/>
    </source>
</evidence>
<sequence>MISDFSALSITPNSGINTMKEDALSLRAGQVVRGEIRQIYPNQTALIQIGRHQITAQLETNLEVGQSFVFEVQATEGLPELKIITAVHSKQALAEQVAQLLEYLGEKQSKGAQQFLNQVLREELTPSFSDLKQALALLKGQNDTEIQTILLSMIKDQIPITHEAFAAIRTLESKQSVQQDMGMLAKELAEKPAGHLSELEQQLLGRIQKVVSSATVFGQQDSGQQVNPSEVIVPEFHKLHSSSSILFSTVTNRFLSEAIVNLLGALPEQRSGSSVVTTNTLNNLLNSLVSNQGDLSQLSHDLKGKGPLIEQLLTDQLSIPQRQLNQLTRFVEGITTVSLKESQSNFVKLSNFFSENPIAFAKINDKLPDYAQVEFIKVFEERSIEQFSTIKAPLLSLLDNQIPHADQAKVFHLLNQLTDGDRQALSIKQQFIIGFKDYLINSGLDYEYQLSQGREGDEQQLASLKQLLMESYTNQQPNNQLLKTIIDSITGQQLYLIREDQNYIHVMLQLPGFLNQEQNIKIEMQSQKKESNQLDSDFCRIAFYLDLERIGTTVLDMHIQNRIVNVTVYNKEDLSPFFMQYKTELKAGLKALQYELSAVSYRPFATESTNDVANEKNSESHNEWDLKI</sequence>
<protein>
    <recommendedName>
        <fullName evidence="4">Hook-length control protein FliK</fullName>
    </recommendedName>
</protein>
<dbReference type="EMBL" id="FODJ01000001">
    <property type="protein sequence ID" value="SEN59670.1"/>
    <property type="molecule type" value="Genomic_DNA"/>
</dbReference>
<gene>
    <name evidence="2" type="ORF">SAMN04488134_101441</name>
</gene>
<keyword evidence="3" id="KW-1185">Reference proteome</keyword>
<feature type="compositionally biased region" description="Basic and acidic residues" evidence="1">
    <location>
        <begin position="613"/>
        <end position="628"/>
    </location>
</feature>
<dbReference type="Proteomes" id="UP000199300">
    <property type="component" value="Unassembled WGS sequence"/>
</dbReference>
<feature type="region of interest" description="Disordered" evidence="1">
    <location>
        <begin position="609"/>
        <end position="628"/>
    </location>
</feature>
<evidence type="ECO:0000256" key="1">
    <source>
        <dbReference type="SAM" id="MobiDB-lite"/>
    </source>
</evidence>
<name>A0A1H8HTN8_9BACI</name>
<organism evidence="2 3">
    <name type="scientific">Amphibacillus marinus</name>
    <dbReference type="NCBI Taxonomy" id="872970"/>
    <lineage>
        <taxon>Bacteria</taxon>
        <taxon>Bacillati</taxon>
        <taxon>Bacillota</taxon>
        <taxon>Bacilli</taxon>
        <taxon>Bacillales</taxon>
        <taxon>Bacillaceae</taxon>
        <taxon>Amphibacillus</taxon>
    </lineage>
</organism>
<reference evidence="2 3" key="1">
    <citation type="submission" date="2016-10" db="EMBL/GenBank/DDBJ databases">
        <authorList>
            <person name="de Groot N.N."/>
        </authorList>
    </citation>
    <scope>NUCLEOTIDE SEQUENCE [LARGE SCALE GENOMIC DNA]</scope>
    <source>
        <strain evidence="2 3">CGMCC 1.10434</strain>
    </source>
</reference>